<proteinExistence type="predicted"/>
<gene>
    <name evidence="3" type="primary">tup12</name>
    <name evidence="3" type="ORF">Cob_v010444</name>
</gene>
<dbReference type="InterPro" id="IPR001680">
    <property type="entry name" value="WD40_rpt"/>
</dbReference>
<dbReference type="Pfam" id="PF00400">
    <property type="entry name" value="WD40"/>
    <property type="match status" value="3"/>
</dbReference>
<dbReference type="Proteomes" id="UP000014480">
    <property type="component" value="Unassembled WGS sequence"/>
</dbReference>
<dbReference type="EMBL" id="AMCV02000033">
    <property type="protein sequence ID" value="TDZ16808.1"/>
    <property type="molecule type" value="Genomic_DNA"/>
</dbReference>
<dbReference type="PANTHER" id="PTHR19879:SF9">
    <property type="entry name" value="TRANSCRIPTION INITIATION FACTOR TFIID SUBUNIT 5"/>
    <property type="match status" value="1"/>
</dbReference>
<dbReference type="AlphaFoldDB" id="A0A484FG42"/>
<protein>
    <submittedName>
        <fullName evidence="3">Transcriptional repressor tup12</fullName>
    </submittedName>
</protein>
<keyword evidence="4" id="KW-1185">Reference proteome</keyword>
<dbReference type="InterPro" id="IPR015943">
    <property type="entry name" value="WD40/YVTN_repeat-like_dom_sf"/>
</dbReference>
<dbReference type="Gene3D" id="2.130.10.10">
    <property type="entry name" value="YVTN repeat-like/Quinoprotein amine dehydrogenase"/>
    <property type="match status" value="1"/>
</dbReference>
<feature type="region of interest" description="Disordered" evidence="2">
    <location>
        <begin position="209"/>
        <end position="294"/>
    </location>
</feature>
<reference evidence="4" key="2">
    <citation type="journal article" date="2019" name="Mol. Plant Microbe Interact.">
        <title>Genome sequence resources for four phytopathogenic fungi from the Colletotrichum orbiculare species complex.</title>
        <authorList>
            <person name="Gan P."/>
            <person name="Tsushima A."/>
            <person name="Narusaka M."/>
            <person name="Narusaka Y."/>
            <person name="Takano Y."/>
            <person name="Kubo Y."/>
            <person name="Shirasu K."/>
        </authorList>
    </citation>
    <scope>GENOME REANNOTATION</scope>
    <source>
        <strain evidence="4">104-T / ATCC 96160 / CBS 514.97 / LARS 414 / MAFF 240422</strain>
    </source>
</reference>
<organism evidence="3 4">
    <name type="scientific">Colletotrichum orbiculare (strain 104-T / ATCC 96160 / CBS 514.97 / LARS 414 / MAFF 240422)</name>
    <name type="common">Cucumber anthracnose fungus</name>
    <name type="synonym">Colletotrichum lagenarium</name>
    <dbReference type="NCBI Taxonomy" id="1213857"/>
    <lineage>
        <taxon>Eukaryota</taxon>
        <taxon>Fungi</taxon>
        <taxon>Dikarya</taxon>
        <taxon>Ascomycota</taxon>
        <taxon>Pezizomycotina</taxon>
        <taxon>Sordariomycetes</taxon>
        <taxon>Hypocreomycetidae</taxon>
        <taxon>Glomerellales</taxon>
        <taxon>Glomerellaceae</taxon>
        <taxon>Colletotrichum</taxon>
        <taxon>Colletotrichum orbiculare species complex</taxon>
    </lineage>
</organism>
<dbReference type="OrthoDB" id="41445at2759"/>
<dbReference type="Gene3D" id="3.10.590.10">
    <property type="entry name" value="ph1033 like domains"/>
    <property type="match status" value="1"/>
</dbReference>
<evidence type="ECO:0000313" key="3">
    <source>
        <dbReference type="EMBL" id="TDZ16808.1"/>
    </source>
</evidence>
<dbReference type="PANTHER" id="PTHR19879">
    <property type="entry name" value="TRANSCRIPTION INITIATION FACTOR TFIID"/>
    <property type="match status" value="1"/>
</dbReference>
<dbReference type="SMART" id="SM00320">
    <property type="entry name" value="WD40"/>
    <property type="match status" value="3"/>
</dbReference>
<comment type="caution">
    <text evidence="3">The sequence shown here is derived from an EMBL/GenBank/DDBJ whole genome shotgun (WGS) entry which is preliminary data.</text>
</comment>
<evidence type="ECO:0000256" key="2">
    <source>
        <dbReference type="SAM" id="MobiDB-lite"/>
    </source>
</evidence>
<feature type="repeat" description="WD" evidence="1">
    <location>
        <begin position="110"/>
        <end position="142"/>
    </location>
</feature>
<feature type="repeat" description="WD" evidence="1">
    <location>
        <begin position="74"/>
        <end position="98"/>
    </location>
</feature>
<feature type="compositionally biased region" description="Basic and acidic residues" evidence="2">
    <location>
        <begin position="237"/>
        <end position="273"/>
    </location>
</feature>
<dbReference type="InterPro" id="IPR011047">
    <property type="entry name" value="Quinoprotein_ADH-like_sf"/>
</dbReference>
<keyword evidence="1" id="KW-0853">WD repeat</keyword>
<evidence type="ECO:0000313" key="4">
    <source>
        <dbReference type="Proteomes" id="UP000014480"/>
    </source>
</evidence>
<name>A0A484FG42_COLOR</name>
<dbReference type="PROSITE" id="PS50294">
    <property type="entry name" value="WD_REPEATS_REGION"/>
    <property type="match status" value="2"/>
</dbReference>
<accession>A0A484FG42</accession>
<sequence>MISHTQDWDSDVQIYNIRSQRRPDLLSGHRAGVTSTDVSRDGLMVASGSADGTVALWILQTKDLAFKLSTDTVVNCVAISPDAKFVAAGGSDGHIHIWISHTAAAVVNLSGGHQGSVYDIAFSADGCEIFSGSLDKTIKIWDHILPGGCILDAQRPLKDTRNVYSQLLLLRTAVLFSLAQMIEWSSARLSAATPERKTLAEKIQPAAKVYTDEDESAESEKEKPVKASSTKAKKKRKAEELKAKVEDDAKPKSAAGKKETAAKKSKDELKALRDAPVPDINPAAEPRDPPETKYWLMKSEPEVRIEDGYEIKFGIDDLAAKKTPEGWEGMESDTLTN</sequence>
<reference evidence="4" key="1">
    <citation type="journal article" date="2013" name="New Phytol.">
        <title>Comparative genomic and transcriptomic analyses reveal the hemibiotrophic stage shift of Colletotrichum fungi.</title>
        <authorList>
            <person name="Gan P."/>
            <person name="Ikeda K."/>
            <person name="Irieda H."/>
            <person name="Narusaka M."/>
            <person name="O'Connell R.J."/>
            <person name="Narusaka Y."/>
            <person name="Takano Y."/>
            <person name="Kubo Y."/>
            <person name="Shirasu K."/>
        </authorList>
    </citation>
    <scope>NUCLEOTIDE SEQUENCE [LARGE SCALE GENOMIC DNA]</scope>
    <source>
        <strain evidence="4">104-T / ATCC 96160 / CBS 514.97 / LARS 414 / MAFF 240422</strain>
    </source>
</reference>
<evidence type="ECO:0000256" key="1">
    <source>
        <dbReference type="PROSITE-ProRule" id="PRU00221"/>
    </source>
</evidence>
<feature type="repeat" description="WD" evidence="1">
    <location>
        <begin position="26"/>
        <end position="67"/>
    </location>
</feature>
<dbReference type="SUPFAM" id="SSF50998">
    <property type="entry name" value="Quinoprotein alcohol dehydrogenase-like"/>
    <property type="match status" value="1"/>
</dbReference>
<dbReference type="STRING" id="1213857.A0A484FG42"/>
<dbReference type="PROSITE" id="PS50082">
    <property type="entry name" value="WD_REPEATS_2"/>
    <property type="match status" value="3"/>
</dbReference>